<reference evidence="6" key="1">
    <citation type="submission" date="2020-03" db="EMBL/GenBank/DDBJ databases">
        <title>Draft Genome Sequence of Cylindrodendrum hubeiense.</title>
        <authorList>
            <person name="Buettner E."/>
            <person name="Kellner H."/>
        </authorList>
    </citation>
    <scope>NUCLEOTIDE SEQUENCE</scope>
    <source>
        <strain evidence="6">IHI 201604</strain>
    </source>
</reference>
<evidence type="ECO:0000256" key="3">
    <source>
        <dbReference type="SAM" id="MobiDB-lite"/>
    </source>
</evidence>
<dbReference type="InterPro" id="IPR007219">
    <property type="entry name" value="XnlR_reg_dom"/>
</dbReference>
<dbReference type="SMART" id="SM00906">
    <property type="entry name" value="Fungal_trans"/>
    <property type="match status" value="1"/>
</dbReference>
<dbReference type="GO" id="GO:0008270">
    <property type="term" value="F:zinc ion binding"/>
    <property type="evidence" value="ECO:0007669"/>
    <property type="project" value="InterPro"/>
</dbReference>
<dbReference type="InterPro" id="IPR050987">
    <property type="entry name" value="AtrR-like"/>
</dbReference>
<dbReference type="GO" id="GO:0006351">
    <property type="term" value="P:DNA-templated transcription"/>
    <property type="evidence" value="ECO:0007669"/>
    <property type="project" value="InterPro"/>
</dbReference>
<evidence type="ECO:0000256" key="2">
    <source>
        <dbReference type="ARBA" id="ARBA00023242"/>
    </source>
</evidence>
<dbReference type="OrthoDB" id="103819at2759"/>
<sequence length="697" mass="77534">MEQQQPSLGPAPPMSAGSDDPTRRAIRCDKDFPCSNCRIAKRACSSTGVNQRVKEPRQRVLISEKKIDQIELRLANIETLLRDLSVRHSSTPDSGLRFQTPQPGLGTAINTIAASTIAGDSSDSESAFGGDSTLAAHTTFASEFLEHAVERTSLQDVDPNMREGLANLRQLVELQNRQSISHGPRFPLQQPMPSGGLAQLRMPPMDIVVSLLKGIRAAPPGLFTFVCYFVGVADFSSMCRMVYFPTEDFSDSTFVIVNAGLYYMFLEQHSFAVDKATKEQYEPYIQICRVNLETALANMSLFMSTKVETVQALLLGTMYAIDVCRPSVAWHLNSAAAQICQTAGFHRKSACKSDPELYKVRSGLFWYIYTNDKALALRLGRAPMIQDWDIDIPRNFIFDGMMGDETSGIALMWLKTATLQGQIYVQLYSPDALARPQPELAERARVLSIQCRQLEAEATEVRKMAVASLERIKASHLVDIHVKGDEVQLLSTMTLVYLAIPAPEGSISRFCDECVEVARRATQKHLACMELVRREAYAKVIYVHWNLLLTPFAPFFVLFCYVIETSSLADLQLLQEFTKTLEVAADLSEVMKKLWRLCHVMSNVATQYVQAKSHQQEDQTMIPIGDEFDMYLSQLGFMPPEDQAAMDPLNQASGAATGSSQVSQMADWFSGSRNLLGLLEQDITQIGGPQWPQPGSM</sequence>
<protein>
    <recommendedName>
        <fullName evidence="5">Xylanolytic transcriptional activator regulatory domain-containing protein</fullName>
    </recommendedName>
</protein>
<proteinExistence type="predicted"/>
<dbReference type="GO" id="GO:0003677">
    <property type="term" value="F:DNA binding"/>
    <property type="evidence" value="ECO:0007669"/>
    <property type="project" value="InterPro"/>
</dbReference>
<dbReference type="InterPro" id="IPR001138">
    <property type="entry name" value="Zn2Cys6_DnaBD"/>
</dbReference>
<evidence type="ECO:0000313" key="6">
    <source>
        <dbReference type="EMBL" id="KAF7545781.1"/>
    </source>
</evidence>
<dbReference type="InterPro" id="IPR036864">
    <property type="entry name" value="Zn2-C6_fun-type_DNA-bd_sf"/>
</dbReference>
<dbReference type="Gene3D" id="4.10.240.10">
    <property type="entry name" value="Zn(2)-C6 fungal-type DNA-binding domain"/>
    <property type="match status" value="1"/>
</dbReference>
<dbReference type="EMBL" id="JAANBB010000238">
    <property type="protein sequence ID" value="KAF7545781.1"/>
    <property type="molecule type" value="Genomic_DNA"/>
</dbReference>
<gene>
    <name evidence="6" type="ORF">G7Z17_g8902</name>
</gene>
<dbReference type="AlphaFoldDB" id="A0A9P5LE78"/>
<accession>A0A9P5LE78</accession>
<dbReference type="GO" id="GO:0000981">
    <property type="term" value="F:DNA-binding transcription factor activity, RNA polymerase II-specific"/>
    <property type="evidence" value="ECO:0007669"/>
    <property type="project" value="InterPro"/>
</dbReference>
<dbReference type="CDD" id="cd12148">
    <property type="entry name" value="fungal_TF_MHR"/>
    <property type="match status" value="1"/>
</dbReference>
<dbReference type="Proteomes" id="UP000722485">
    <property type="component" value="Unassembled WGS sequence"/>
</dbReference>
<dbReference type="Pfam" id="PF04082">
    <property type="entry name" value="Fungal_trans"/>
    <property type="match status" value="1"/>
</dbReference>
<dbReference type="PANTHER" id="PTHR46910:SF5">
    <property type="entry name" value="ZN(II)2CYS6 TRANSCRIPTION FACTOR (EUROFUNG)"/>
    <property type="match status" value="1"/>
</dbReference>
<keyword evidence="7" id="KW-1185">Reference proteome</keyword>
<dbReference type="PANTHER" id="PTHR46910">
    <property type="entry name" value="TRANSCRIPTION FACTOR PDR1"/>
    <property type="match status" value="1"/>
</dbReference>
<feature type="transmembrane region" description="Helical" evidence="4">
    <location>
        <begin position="542"/>
        <end position="563"/>
    </location>
</feature>
<keyword evidence="1" id="KW-0479">Metal-binding</keyword>
<keyword evidence="4" id="KW-1133">Transmembrane helix</keyword>
<feature type="domain" description="Xylanolytic transcriptional activator regulatory" evidence="5">
    <location>
        <begin position="329"/>
        <end position="399"/>
    </location>
</feature>
<evidence type="ECO:0000259" key="5">
    <source>
        <dbReference type="SMART" id="SM00906"/>
    </source>
</evidence>
<name>A0A9P5LE78_9HYPO</name>
<evidence type="ECO:0000256" key="1">
    <source>
        <dbReference type="ARBA" id="ARBA00022723"/>
    </source>
</evidence>
<feature type="region of interest" description="Disordered" evidence="3">
    <location>
        <begin position="1"/>
        <end position="24"/>
    </location>
</feature>
<comment type="caution">
    <text evidence="6">The sequence shown here is derived from an EMBL/GenBank/DDBJ whole genome shotgun (WGS) entry which is preliminary data.</text>
</comment>
<keyword evidence="4" id="KW-0472">Membrane</keyword>
<keyword evidence="4" id="KW-0812">Transmembrane</keyword>
<organism evidence="6 7">
    <name type="scientific">Cylindrodendrum hubeiense</name>
    <dbReference type="NCBI Taxonomy" id="595255"/>
    <lineage>
        <taxon>Eukaryota</taxon>
        <taxon>Fungi</taxon>
        <taxon>Dikarya</taxon>
        <taxon>Ascomycota</taxon>
        <taxon>Pezizomycotina</taxon>
        <taxon>Sordariomycetes</taxon>
        <taxon>Hypocreomycetidae</taxon>
        <taxon>Hypocreales</taxon>
        <taxon>Nectriaceae</taxon>
        <taxon>Cylindrodendrum</taxon>
    </lineage>
</organism>
<dbReference type="CDD" id="cd00067">
    <property type="entry name" value="GAL4"/>
    <property type="match status" value="1"/>
</dbReference>
<evidence type="ECO:0000256" key="4">
    <source>
        <dbReference type="SAM" id="Phobius"/>
    </source>
</evidence>
<evidence type="ECO:0000313" key="7">
    <source>
        <dbReference type="Proteomes" id="UP000722485"/>
    </source>
</evidence>
<keyword evidence="2" id="KW-0539">Nucleus</keyword>